<organism evidence="4 5">
    <name type="scientific">Hydrogenophaga pseudoflava</name>
    <name type="common">Pseudomonas carboxydoflava</name>
    <dbReference type="NCBI Taxonomy" id="47421"/>
    <lineage>
        <taxon>Bacteria</taxon>
        <taxon>Pseudomonadati</taxon>
        <taxon>Pseudomonadota</taxon>
        <taxon>Betaproteobacteria</taxon>
        <taxon>Burkholderiales</taxon>
        <taxon>Comamonadaceae</taxon>
        <taxon>Hydrogenophaga</taxon>
    </lineage>
</organism>
<evidence type="ECO:0000313" key="5">
    <source>
        <dbReference type="Proteomes" id="UP000293912"/>
    </source>
</evidence>
<sequence>MPTLSAFIVEDNPTILSNLVATLEELTSVRIVGSAPSEEAAVRGLHEHATDLDLVIVDIFLAAGSGLGVLEAAQGMQMRAQRVVLSNFATPEVRRRCLALGAAEVFDKSRDLDALIDYCDKLAEA</sequence>
<evidence type="ECO:0000256" key="2">
    <source>
        <dbReference type="PROSITE-ProRule" id="PRU00169"/>
    </source>
</evidence>
<dbReference type="InterPro" id="IPR001789">
    <property type="entry name" value="Sig_transdc_resp-reg_receiver"/>
</dbReference>
<protein>
    <submittedName>
        <fullName evidence="4">Response regulator receiver domain protein</fullName>
    </submittedName>
</protein>
<dbReference type="Gene3D" id="3.40.50.2300">
    <property type="match status" value="1"/>
</dbReference>
<dbReference type="InterPro" id="IPR011006">
    <property type="entry name" value="CheY-like_superfamily"/>
</dbReference>
<name>A0A4P6X105_HYDPS</name>
<dbReference type="PANTHER" id="PTHR44591">
    <property type="entry name" value="STRESS RESPONSE REGULATOR PROTEIN 1"/>
    <property type="match status" value="1"/>
</dbReference>
<proteinExistence type="predicted"/>
<dbReference type="RefSeq" id="WP_079366808.1">
    <property type="nucleotide sequence ID" value="NZ_CP037867.1"/>
</dbReference>
<dbReference type="Proteomes" id="UP000293912">
    <property type="component" value="Chromosome"/>
</dbReference>
<accession>A0A4P6X105</accession>
<dbReference type="KEGG" id="hpse:HPF_19290"/>
<keyword evidence="1 2" id="KW-0597">Phosphoprotein</keyword>
<gene>
    <name evidence="4" type="ORF">HPF_19290</name>
</gene>
<dbReference type="GO" id="GO:0000160">
    <property type="term" value="P:phosphorelay signal transduction system"/>
    <property type="evidence" value="ECO:0007669"/>
    <property type="project" value="InterPro"/>
</dbReference>
<dbReference type="SUPFAM" id="SSF52172">
    <property type="entry name" value="CheY-like"/>
    <property type="match status" value="1"/>
</dbReference>
<dbReference type="AlphaFoldDB" id="A0A4P6X105"/>
<dbReference type="SMART" id="SM00448">
    <property type="entry name" value="REC"/>
    <property type="match status" value="1"/>
</dbReference>
<feature type="modified residue" description="4-aspartylphosphate" evidence="2">
    <location>
        <position position="58"/>
    </location>
</feature>
<evidence type="ECO:0000313" key="4">
    <source>
        <dbReference type="EMBL" id="QBM29847.1"/>
    </source>
</evidence>
<dbReference type="EMBL" id="CP037867">
    <property type="protein sequence ID" value="QBM29847.1"/>
    <property type="molecule type" value="Genomic_DNA"/>
</dbReference>
<feature type="domain" description="Response regulatory" evidence="3">
    <location>
        <begin position="5"/>
        <end position="123"/>
    </location>
</feature>
<dbReference type="Pfam" id="PF00072">
    <property type="entry name" value="Response_reg"/>
    <property type="match status" value="1"/>
</dbReference>
<evidence type="ECO:0000256" key="1">
    <source>
        <dbReference type="ARBA" id="ARBA00022553"/>
    </source>
</evidence>
<evidence type="ECO:0000259" key="3">
    <source>
        <dbReference type="PROSITE" id="PS50110"/>
    </source>
</evidence>
<dbReference type="PROSITE" id="PS50110">
    <property type="entry name" value="RESPONSE_REGULATORY"/>
    <property type="match status" value="1"/>
</dbReference>
<keyword evidence="5" id="KW-1185">Reference proteome</keyword>
<dbReference type="InterPro" id="IPR050595">
    <property type="entry name" value="Bact_response_regulator"/>
</dbReference>
<dbReference type="PANTHER" id="PTHR44591:SF3">
    <property type="entry name" value="RESPONSE REGULATORY DOMAIN-CONTAINING PROTEIN"/>
    <property type="match status" value="1"/>
</dbReference>
<reference evidence="4 5" key="1">
    <citation type="submission" date="2019-03" db="EMBL/GenBank/DDBJ databases">
        <authorList>
            <person name="Sebastian G."/>
            <person name="Baumann P."/>
            <person name="Ruckert C."/>
            <person name="Kalinowski J."/>
            <person name="Nebel B."/>
            <person name="Takors R."/>
            <person name="Blombach B."/>
        </authorList>
    </citation>
    <scope>NUCLEOTIDE SEQUENCE [LARGE SCALE GENOMIC DNA]</scope>
    <source>
        <strain evidence="4 5">DSM 1084</strain>
    </source>
</reference>